<reference evidence="1 2" key="1">
    <citation type="submission" date="2024-05" db="EMBL/GenBank/DDBJ databases">
        <authorList>
            <person name="Wallberg A."/>
        </authorList>
    </citation>
    <scope>NUCLEOTIDE SEQUENCE [LARGE SCALE GENOMIC DNA]</scope>
</reference>
<comment type="caution">
    <text evidence="1">The sequence shown here is derived from an EMBL/GenBank/DDBJ whole genome shotgun (WGS) entry which is preliminary data.</text>
</comment>
<dbReference type="AlphaFoldDB" id="A0AAV2S1F1"/>
<feature type="non-terminal residue" evidence="1">
    <location>
        <position position="1"/>
    </location>
</feature>
<organism evidence="1 2">
    <name type="scientific">Meganyctiphanes norvegica</name>
    <name type="common">Northern krill</name>
    <name type="synonym">Thysanopoda norvegica</name>
    <dbReference type="NCBI Taxonomy" id="48144"/>
    <lineage>
        <taxon>Eukaryota</taxon>
        <taxon>Metazoa</taxon>
        <taxon>Ecdysozoa</taxon>
        <taxon>Arthropoda</taxon>
        <taxon>Crustacea</taxon>
        <taxon>Multicrustacea</taxon>
        <taxon>Malacostraca</taxon>
        <taxon>Eumalacostraca</taxon>
        <taxon>Eucarida</taxon>
        <taxon>Euphausiacea</taxon>
        <taxon>Euphausiidae</taxon>
        <taxon>Meganyctiphanes</taxon>
    </lineage>
</organism>
<gene>
    <name evidence="1" type="ORF">MNOR_LOCUS30613</name>
</gene>
<feature type="non-terminal residue" evidence="1">
    <location>
        <position position="112"/>
    </location>
</feature>
<protein>
    <submittedName>
        <fullName evidence="1">Uncharacterized protein</fullName>
    </submittedName>
</protein>
<dbReference type="Proteomes" id="UP001497623">
    <property type="component" value="Unassembled WGS sequence"/>
</dbReference>
<dbReference type="EMBL" id="CAXKWB010037865">
    <property type="protein sequence ID" value="CAL4150766.1"/>
    <property type="molecule type" value="Genomic_DNA"/>
</dbReference>
<name>A0AAV2S1F1_MEGNR</name>
<evidence type="ECO:0000313" key="1">
    <source>
        <dbReference type="EMBL" id="CAL4150766.1"/>
    </source>
</evidence>
<keyword evidence="2" id="KW-1185">Reference proteome</keyword>
<evidence type="ECO:0000313" key="2">
    <source>
        <dbReference type="Proteomes" id="UP001497623"/>
    </source>
</evidence>
<sequence>DTIQNNSSVGDSDNESYITDIKKNVTSIRHSPEHLTDLKSNHLQYNESLTNNVKLEVQPEIGIVSPYNHNESRKNNHNDNNTKKCTYMDGNGLYVNLFGEAWRVRTNKVQMW</sequence>
<proteinExistence type="predicted"/>
<accession>A0AAV2S1F1</accession>